<feature type="signal peptide" evidence="1">
    <location>
        <begin position="1"/>
        <end position="23"/>
    </location>
</feature>
<dbReference type="RefSeq" id="WP_282910176.1">
    <property type="nucleotide sequence ID" value="NZ_JAGRPV010000001.1"/>
</dbReference>
<name>A0ABT6TKQ3_9BACL</name>
<keyword evidence="1" id="KW-0732">Signal</keyword>
<dbReference type="EMBL" id="JAGRPV010000001">
    <property type="protein sequence ID" value="MDI4647411.1"/>
    <property type="molecule type" value="Genomic_DNA"/>
</dbReference>
<dbReference type="Proteomes" id="UP001161691">
    <property type="component" value="Unassembled WGS sequence"/>
</dbReference>
<evidence type="ECO:0000313" key="4">
    <source>
        <dbReference type="Proteomes" id="UP001161691"/>
    </source>
</evidence>
<reference evidence="3" key="1">
    <citation type="submission" date="2023-04" db="EMBL/GenBank/DDBJ databases">
        <title>Comparative genomic analysis of Cohnella hashimotonis sp. nov., isolated from the International Space Station.</title>
        <authorList>
            <person name="Venkateswaran K."/>
            <person name="Simpson A."/>
        </authorList>
    </citation>
    <scope>NUCLEOTIDE SEQUENCE</scope>
    <source>
        <strain evidence="3">F6_2S_P_1</strain>
    </source>
</reference>
<evidence type="ECO:0000313" key="3">
    <source>
        <dbReference type="EMBL" id="MDI4647411.1"/>
    </source>
</evidence>
<feature type="chain" id="PRO_5045093804" description="Copper amine oxidase-like N-terminal domain-containing protein" evidence="1">
    <location>
        <begin position="24"/>
        <end position="193"/>
    </location>
</feature>
<sequence length="193" mass="20964">MKQSIKYVSIFLAGAIFATASSAYGASAVQMIKASIRGDLKIQVNGKALDAQPISYNNSTYLPLRKAGEAIGGQVSISGNTISIVSNSKSLSSGTATATVGSSDVWYSSTEVGAYLKNTYDIIIASSTSGSDVFMNYNGTKYPTKRDINYFYDLESSTSYYSESFWLQFLKKSDLESLHKFKINIKSRIVTPI</sequence>
<accession>A0ABT6TKQ3</accession>
<dbReference type="InterPro" id="IPR012854">
    <property type="entry name" value="Cu_amine_oxidase-like_N"/>
</dbReference>
<protein>
    <recommendedName>
        <fullName evidence="2">Copper amine oxidase-like N-terminal domain-containing protein</fullName>
    </recommendedName>
</protein>
<evidence type="ECO:0000256" key="1">
    <source>
        <dbReference type="SAM" id="SignalP"/>
    </source>
</evidence>
<organism evidence="3 4">
    <name type="scientific">Cohnella hashimotonis</name>
    <dbReference type="NCBI Taxonomy" id="2826895"/>
    <lineage>
        <taxon>Bacteria</taxon>
        <taxon>Bacillati</taxon>
        <taxon>Bacillota</taxon>
        <taxon>Bacilli</taxon>
        <taxon>Bacillales</taxon>
        <taxon>Paenibacillaceae</taxon>
        <taxon>Cohnella</taxon>
    </lineage>
</organism>
<gene>
    <name evidence="3" type="ORF">KB449_20735</name>
</gene>
<evidence type="ECO:0000259" key="2">
    <source>
        <dbReference type="Pfam" id="PF07833"/>
    </source>
</evidence>
<keyword evidence="4" id="KW-1185">Reference proteome</keyword>
<comment type="caution">
    <text evidence="3">The sequence shown here is derived from an EMBL/GenBank/DDBJ whole genome shotgun (WGS) entry which is preliminary data.</text>
</comment>
<proteinExistence type="predicted"/>
<dbReference type="Pfam" id="PF07833">
    <property type="entry name" value="Cu_amine_oxidN1"/>
    <property type="match status" value="1"/>
</dbReference>
<feature type="domain" description="Copper amine oxidase-like N-terminal" evidence="2">
    <location>
        <begin position="43"/>
        <end position="106"/>
    </location>
</feature>